<dbReference type="STRING" id="84531.LA76x_3618"/>
<reference evidence="1 2" key="1">
    <citation type="journal article" date="2015" name="BMC Genomics">
        <title>Comparative genomics and metabolic profiling of the genus Lysobacter.</title>
        <authorList>
            <person name="de Bruijn I."/>
            <person name="Cheng X."/>
            <person name="de Jager V."/>
            <person name="Exposito R.G."/>
            <person name="Watrous J."/>
            <person name="Patel N."/>
            <person name="Postma J."/>
            <person name="Dorrestein P.C."/>
            <person name="Kobayashi D."/>
            <person name="Raaijmakers J.M."/>
        </authorList>
    </citation>
    <scope>NUCLEOTIDE SEQUENCE [LARGE SCALE GENOMIC DNA]</scope>
    <source>
        <strain evidence="1 2">76</strain>
    </source>
</reference>
<keyword evidence="2" id="KW-1185">Reference proteome</keyword>
<evidence type="ECO:0000313" key="1">
    <source>
        <dbReference type="EMBL" id="ALN81740.1"/>
    </source>
</evidence>
<dbReference type="AlphaFoldDB" id="A0A0S2FDW8"/>
<dbReference type="PATRIC" id="fig|84531.8.peg.3635"/>
<dbReference type="Proteomes" id="UP000060787">
    <property type="component" value="Chromosome"/>
</dbReference>
<name>A0A0S2FDW8_LYSAN</name>
<proteinExistence type="predicted"/>
<organism evidence="1 2">
    <name type="scientific">Lysobacter antibioticus</name>
    <dbReference type="NCBI Taxonomy" id="84531"/>
    <lineage>
        <taxon>Bacteria</taxon>
        <taxon>Pseudomonadati</taxon>
        <taxon>Pseudomonadota</taxon>
        <taxon>Gammaproteobacteria</taxon>
        <taxon>Lysobacterales</taxon>
        <taxon>Lysobacteraceae</taxon>
        <taxon>Lysobacter</taxon>
    </lineage>
</organism>
<gene>
    <name evidence="1" type="ORF">LA76x_3618</name>
</gene>
<sequence length="55" mass="5668">MLERCKPSSRSRYRSADAVVARLIAASVHGRGNTFAGRAVARALAATVALSGPVA</sequence>
<dbReference type="EMBL" id="CP011129">
    <property type="protein sequence ID" value="ALN81740.1"/>
    <property type="molecule type" value="Genomic_DNA"/>
</dbReference>
<protein>
    <submittedName>
        <fullName evidence="1">Uncharacterized protein</fullName>
    </submittedName>
</protein>
<dbReference type="KEGG" id="lab:LA76x_3618"/>
<accession>A0A0S2FDW8</accession>
<evidence type="ECO:0000313" key="2">
    <source>
        <dbReference type="Proteomes" id="UP000060787"/>
    </source>
</evidence>